<dbReference type="EC" id="3.1.3.16" evidence="4"/>
<dbReference type="Gene3D" id="3.60.40.10">
    <property type="entry name" value="PPM-type phosphatase domain"/>
    <property type="match status" value="1"/>
</dbReference>
<dbReference type="InterPro" id="IPR001932">
    <property type="entry name" value="PPM-type_phosphatase-like_dom"/>
</dbReference>
<evidence type="ECO:0000256" key="13">
    <source>
        <dbReference type="SAM" id="MobiDB-lite"/>
    </source>
</evidence>
<comment type="subcellular location">
    <subcellularLocation>
        <location evidence="2">Membrane</location>
        <topology evidence="2">Peripheral membrane protein</topology>
    </subcellularLocation>
</comment>
<keyword evidence="9" id="KW-0464">Manganese</keyword>
<dbReference type="PANTHER" id="PTHR13832:SF803">
    <property type="entry name" value="PROTEIN PHOSPHATASE 1G"/>
    <property type="match status" value="1"/>
</dbReference>
<feature type="compositionally biased region" description="Basic and acidic residues" evidence="13">
    <location>
        <begin position="323"/>
        <end position="332"/>
    </location>
</feature>
<feature type="domain" description="PPM-type phosphatase" evidence="14">
    <location>
        <begin position="895"/>
        <end position="1224"/>
    </location>
</feature>
<feature type="region of interest" description="Disordered" evidence="13">
    <location>
        <begin position="436"/>
        <end position="473"/>
    </location>
</feature>
<evidence type="ECO:0000313" key="16">
    <source>
        <dbReference type="Proteomes" id="UP001189429"/>
    </source>
</evidence>
<comment type="catalytic activity">
    <reaction evidence="10">
        <text>O-phospho-L-seryl-[protein] + H2O = L-seryl-[protein] + phosphate</text>
        <dbReference type="Rhea" id="RHEA:20629"/>
        <dbReference type="Rhea" id="RHEA-COMP:9863"/>
        <dbReference type="Rhea" id="RHEA-COMP:11604"/>
        <dbReference type="ChEBI" id="CHEBI:15377"/>
        <dbReference type="ChEBI" id="CHEBI:29999"/>
        <dbReference type="ChEBI" id="CHEBI:43474"/>
        <dbReference type="ChEBI" id="CHEBI:83421"/>
        <dbReference type="EC" id="3.1.3.16"/>
    </reaction>
</comment>
<comment type="cofactor">
    <cofactor evidence="1">
        <name>Mn(2+)</name>
        <dbReference type="ChEBI" id="CHEBI:29035"/>
    </cofactor>
</comment>
<evidence type="ECO:0000256" key="10">
    <source>
        <dbReference type="ARBA" id="ARBA00047761"/>
    </source>
</evidence>
<comment type="similarity">
    <text evidence="3 12">Belongs to the PP2C family.</text>
</comment>
<evidence type="ECO:0000256" key="12">
    <source>
        <dbReference type="RuleBase" id="RU003465"/>
    </source>
</evidence>
<dbReference type="PANTHER" id="PTHR13832">
    <property type="entry name" value="PROTEIN PHOSPHATASE 2C"/>
    <property type="match status" value="1"/>
</dbReference>
<dbReference type="InterPro" id="IPR015655">
    <property type="entry name" value="PP2C"/>
</dbReference>
<feature type="region of interest" description="Disordered" evidence="13">
    <location>
        <begin position="965"/>
        <end position="984"/>
    </location>
</feature>
<name>A0ABN9PYG2_9DINO</name>
<dbReference type="PROSITE" id="PS01032">
    <property type="entry name" value="PPM_1"/>
    <property type="match status" value="1"/>
</dbReference>
<dbReference type="SMART" id="SM00332">
    <property type="entry name" value="PP2Cc"/>
    <property type="match status" value="1"/>
</dbReference>
<dbReference type="EMBL" id="CAUYUJ010001658">
    <property type="protein sequence ID" value="CAK0796987.1"/>
    <property type="molecule type" value="Genomic_DNA"/>
</dbReference>
<keyword evidence="8 12" id="KW-0904">Protein phosphatase</keyword>
<evidence type="ECO:0000256" key="4">
    <source>
        <dbReference type="ARBA" id="ARBA00013081"/>
    </source>
</evidence>
<dbReference type="InterPro" id="IPR000222">
    <property type="entry name" value="PP2C_BS"/>
</dbReference>
<evidence type="ECO:0000256" key="3">
    <source>
        <dbReference type="ARBA" id="ARBA00006702"/>
    </source>
</evidence>
<evidence type="ECO:0000256" key="11">
    <source>
        <dbReference type="ARBA" id="ARBA00048336"/>
    </source>
</evidence>
<evidence type="ECO:0000256" key="1">
    <source>
        <dbReference type="ARBA" id="ARBA00001936"/>
    </source>
</evidence>
<evidence type="ECO:0000256" key="9">
    <source>
        <dbReference type="ARBA" id="ARBA00023211"/>
    </source>
</evidence>
<keyword evidence="7" id="KW-0460">Magnesium</keyword>
<feature type="compositionally biased region" description="Basic and acidic residues" evidence="13">
    <location>
        <begin position="971"/>
        <end position="984"/>
    </location>
</feature>
<evidence type="ECO:0000256" key="8">
    <source>
        <dbReference type="ARBA" id="ARBA00022912"/>
    </source>
</evidence>
<evidence type="ECO:0000259" key="14">
    <source>
        <dbReference type="PROSITE" id="PS51746"/>
    </source>
</evidence>
<keyword evidence="16" id="KW-1185">Reference proteome</keyword>
<evidence type="ECO:0000256" key="7">
    <source>
        <dbReference type="ARBA" id="ARBA00022842"/>
    </source>
</evidence>
<dbReference type="SUPFAM" id="SSF81606">
    <property type="entry name" value="PP2C-like"/>
    <property type="match status" value="1"/>
</dbReference>
<protein>
    <recommendedName>
        <fullName evidence="4">protein-serine/threonine phosphatase</fullName>
        <ecNumber evidence="4">3.1.3.16</ecNumber>
    </recommendedName>
</protein>
<feature type="compositionally biased region" description="Basic residues" evidence="13">
    <location>
        <begin position="455"/>
        <end position="465"/>
    </location>
</feature>
<dbReference type="PROSITE" id="PS51746">
    <property type="entry name" value="PPM_2"/>
    <property type="match status" value="1"/>
</dbReference>
<comment type="catalytic activity">
    <reaction evidence="11">
        <text>O-phospho-L-threonyl-[protein] + H2O = L-threonyl-[protein] + phosphate</text>
        <dbReference type="Rhea" id="RHEA:47004"/>
        <dbReference type="Rhea" id="RHEA-COMP:11060"/>
        <dbReference type="Rhea" id="RHEA-COMP:11605"/>
        <dbReference type="ChEBI" id="CHEBI:15377"/>
        <dbReference type="ChEBI" id="CHEBI:30013"/>
        <dbReference type="ChEBI" id="CHEBI:43474"/>
        <dbReference type="ChEBI" id="CHEBI:61977"/>
        <dbReference type="EC" id="3.1.3.16"/>
    </reaction>
</comment>
<evidence type="ECO:0000313" key="15">
    <source>
        <dbReference type="EMBL" id="CAK0796987.1"/>
    </source>
</evidence>
<gene>
    <name evidence="15" type="ORF">PCOR1329_LOCUS6194</name>
</gene>
<reference evidence="15" key="1">
    <citation type="submission" date="2023-10" db="EMBL/GenBank/DDBJ databases">
        <authorList>
            <person name="Chen Y."/>
            <person name="Shah S."/>
            <person name="Dougan E. K."/>
            <person name="Thang M."/>
            <person name="Chan C."/>
        </authorList>
    </citation>
    <scope>NUCLEOTIDE SEQUENCE [LARGE SCALE GENOMIC DNA]</scope>
</reference>
<keyword evidence="5" id="KW-0479">Metal-binding</keyword>
<keyword evidence="6 12" id="KW-0378">Hydrolase</keyword>
<evidence type="ECO:0000256" key="6">
    <source>
        <dbReference type="ARBA" id="ARBA00022801"/>
    </source>
</evidence>
<accession>A0ABN9PYG2</accession>
<feature type="region of interest" description="Disordered" evidence="13">
    <location>
        <begin position="276"/>
        <end position="332"/>
    </location>
</feature>
<sequence>MARATPAQMAGLQDRLHNSIYAGVERAAAPVAHLEASWPSSEITKRVSKHMLRAASDEELLSMEWNKLIKELVQRSMRGFSHSCNESQWFYDIDLVPVLTTTGMDILHTAKRISVHPQAVEDIVRVEYDDAVERCMLEKTMWDVAAAMFTEDKVRSKVYKCLSAAYWPALDEALASSMSRAHLQRPPQEDLRHVEEFMRGWIHDSMGRAWSALPSMNADGDSVLTEDLMVQIFQRLLVPLGEEHPFSCVSSDLTSRIGRPPHDWKFIRQAVRELVSGQAHGGGRKRKANNQGGDWQAGKRKTTGKPRKEAEADGEQAAQAKGNPDKHPRCTSEEDCLGSSFDQLVRHNLNGQPADVYCITCWESFLQRNPSLEAPPRLAGLPVAIVPGVLGWHLAYLAMWTRLLWATLFFSPSLSFASYGGLRMIPAQPERRICRKRSGAEPGGRGANAEAGRGGGRRGRERRRQPCNTLQSSFPGGARAFQNSLGAFRGAVAEDGRRRQPCSTLQSRPALSLPRVGRVSLQADLFKSSHTSDPSLRVAAVGGPEHRAVGGGAAQSAIRHASNQLQSVQEPREAELHCLLPGPLRRALCAAAAGAAAGALGGLGGRGLGGSFVTAPAAAPLRVRVEMQAVAPQMAEGGAAHRNRAAHRVVEALKRDALEACLEAMEDNTEAVERCALLSSRLRAAEMALRSDAVASDGRWGSYPDLAADVGRASTDTVSVVAGCIWALRSPGFDIRGYQRLTAGVVFSTRLPTRGTQSKHNEAMVDFPGSLLVRHGGITLCLRYGGCRTNAFGELGPIRDRGTVRHARGGFAVSDRHEDAPVLQWGVGSFVFFAAHRRGRRLGAGCGPMSSVARLVFGIGRDLYVAGLTDKGPSGMWRTANRTKTTTSGTVQAMDWASVEMQGWRPAMEDAVRVVGSLPASLEQRALFAVFDGHGGEQVSKIAAAKFPDVLAECARGFCEAAGGEAVPQEGDGRPRAKAARAEADRQSEIAGKSLHQAMLRMDEELRKLGGSGSVAVRPPRGLAAERLELHERRNAFSLTGSTAIVVLVDYSEDDGRPKRLTVANCGDSRAVLCRNGEAVELSQDHKPELPAEEERIKGAGGHVALAGVCHRIDGWGLNLSRALGDFHYKSRADLPPEKQKVSCVPEVRFLELTGADEFLLLGCDGIFELHSSQAAVDVVRGALRAGGSVAGAAELLVDRSCSPDLMATRGKGGDNCSAIVVRLR</sequence>
<dbReference type="InterPro" id="IPR036457">
    <property type="entry name" value="PPM-type-like_dom_sf"/>
</dbReference>
<evidence type="ECO:0000256" key="2">
    <source>
        <dbReference type="ARBA" id="ARBA00004170"/>
    </source>
</evidence>
<comment type="caution">
    <text evidence="15">The sequence shown here is derived from an EMBL/GenBank/DDBJ whole genome shotgun (WGS) entry which is preliminary data.</text>
</comment>
<dbReference type="Proteomes" id="UP001189429">
    <property type="component" value="Unassembled WGS sequence"/>
</dbReference>
<proteinExistence type="inferred from homology"/>
<evidence type="ECO:0000256" key="5">
    <source>
        <dbReference type="ARBA" id="ARBA00022723"/>
    </source>
</evidence>
<dbReference type="CDD" id="cd00143">
    <property type="entry name" value="PP2Cc"/>
    <property type="match status" value="1"/>
</dbReference>
<dbReference type="Pfam" id="PF00481">
    <property type="entry name" value="PP2C"/>
    <property type="match status" value="2"/>
</dbReference>
<organism evidence="15 16">
    <name type="scientific">Prorocentrum cordatum</name>
    <dbReference type="NCBI Taxonomy" id="2364126"/>
    <lineage>
        <taxon>Eukaryota</taxon>
        <taxon>Sar</taxon>
        <taxon>Alveolata</taxon>
        <taxon>Dinophyceae</taxon>
        <taxon>Prorocentrales</taxon>
        <taxon>Prorocentraceae</taxon>
        <taxon>Prorocentrum</taxon>
    </lineage>
</organism>